<dbReference type="Pfam" id="PF01476">
    <property type="entry name" value="LysM"/>
    <property type="match status" value="3"/>
</dbReference>
<evidence type="ECO:0000256" key="3">
    <source>
        <dbReference type="PROSITE-ProRule" id="PRU00261"/>
    </source>
</evidence>
<dbReference type="PANTHER" id="PTHR34997">
    <property type="entry name" value="AM15"/>
    <property type="match status" value="1"/>
</dbReference>
<evidence type="ECO:0000259" key="5">
    <source>
        <dbReference type="PROSITE" id="PS50941"/>
    </source>
</evidence>
<sequence>MDNPDGLSYPANFVVDQYILTYDIACRKGPATGKYCDVLGTEWLNDNADSPSRDCEDCVLGVFQARVNSPADYSEETEEDFRSMTSSCSKTQYPITKPATYALSSWDTAAAVPSPVCQSPLSVQSDDTCNSVSERYNVSSDGLLSKNSIPRSACDGLATYGSLCLPDSCAVHKLDPLDTCESIAVRYGISDTQFLTWNPNIDSLCNNIDNFVHDYICVGPPGGDLGVVTPTMSMPMATPPGPVTVPANAHSDFNRNCGQWYEIQEGDTCEALSAEFGISLRAFYYLNKGIDSNAAISGSKPPTALNSSATWPTYTTTTSSSPPELAWPTFTVTPQLPLAPGTIEGCYEYRNAIPSPLIVDQSKSGKVEAFDPHGNTCKWITSQYEITDDELYEWNPSLSRDICSFQEGFSYCVLKTEDSAWFEPVWWSHCGSRDGMSKNITLNGTDPECDCYVVITGEEVSNNALLTCSGLVEELRLPVANIQKYNSLITEDCDGTLYTGVGEFDERAVCLGINMIKKRPTTSQRPYTPICTFNPKIGQHDCPNVESASRSVVSATASSTGSTPSTASSTASTSLPTNTAYPVSTAGACGTNSPINATCPGSTFGPCCSIQGWCGDTTNHCAADLCYSGECTKPAAGDALVSTDGSCGPSTSNNATCTGSSFGTCCSMDGYCGDSDNHCGAGMCYPGACITSDNVPSPSGECGPLHPGSYVCEGTSFGPCCNQYEYCGSGSDFCGTAE</sequence>
<dbReference type="EMBL" id="SWKV01000190">
    <property type="protein sequence ID" value="KAF3031169.1"/>
    <property type="molecule type" value="Genomic_DNA"/>
</dbReference>
<dbReference type="InterPro" id="IPR001002">
    <property type="entry name" value="Chitin-bd_1"/>
</dbReference>
<keyword evidence="8" id="KW-1185">Reference proteome</keyword>
<protein>
    <recommendedName>
        <fullName evidence="9">Chitin binding</fullName>
    </recommendedName>
</protein>
<feature type="region of interest" description="Disordered" evidence="4">
    <location>
        <begin position="553"/>
        <end position="576"/>
    </location>
</feature>
<dbReference type="PROSITE" id="PS51782">
    <property type="entry name" value="LYSM"/>
    <property type="match status" value="3"/>
</dbReference>
<evidence type="ECO:0000256" key="1">
    <source>
        <dbReference type="ARBA" id="ARBA00022669"/>
    </source>
</evidence>
<feature type="domain" description="LysM" evidence="6">
    <location>
        <begin position="170"/>
        <end position="216"/>
    </location>
</feature>
<evidence type="ECO:0000259" key="6">
    <source>
        <dbReference type="PROSITE" id="PS51782"/>
    </source>
</evidence>
<evidence type="ECO:0000313" key="8">
    <source>
        <dbReference type="Proteomes" id="UP000758155"/>
    </source>
</evidence>
<feature type="domain" description="LysM" evidence="6">
    <location>
        <begin position="259"/>
        <end position="303"/>
    </location>
</feature>
<comment type="caution">
    <text evidence="3">Lacks conserved residue(s) required for the propagation of feature annotation.</text>
</comment>
<dbReference type="PROSITE" id="PS50941">
    <property type="entry name" value="CHIT_BIND_I_2"/>
    <property type="match status" value="2"/>
</dbReference>
<dbReference type="InterPro" id="IPR036861">
    <property type="entry name" value="Endochitinase-like_sf"/>
</dbReference>
<dbReference type="SUPFAM" id="SSF57016">
    <property type="entry name" value="Plant lectins/antimicrobial peptides"/>
    <property type="match status" value="3"/>
</dbReference>
<dbReference type="Gene3D" id="3.30.60.10">
    <property type="entry name" value="Endochitinase-like"/>
    <property type="match status" value="2"/>
</dbReference>
<name>A0A9P4WFV7_9PLEO</name>
<dbReference type="OrthoDB" id="5985073at2759"/>
<feature type="disulfide bond" evidence="3">
    <location>
        <begin position="607"/>
        <end position="621"/>
    </location>
</feature>
<evidence type="ECO:0008006" key="9">
    <source>
        <dbReference type="Google" id="ProtNLM"/>
    </source>
</evidence>
<feature type="domain" description="Chitin-binding type-1" evidence="5">
    <location>
        <begin position="644"/>
        <end position="691"/>
    </location>
</feature>
<dbReference type="Gene3D" id="3.10.350.10">
    <property type="entry name" value="LysM domain"/>
    <property type="match status" value="4"/>
</dbReference>
<evidence type="ECO:0000256" key="4">
    <source>
        <dbReference type="SAM" id="MobiDB-lite"/>
    </source>
</evidence>
<evidence type="ECO:0000313" key="7">
    <source>
        <dbReference type="EMBL" id="KAF3031169.1"/>
    </source>
</evidence>
<dbReference type="SMART" id="SM00257">
    <property type="entry name" value="LysM"/>
    <property type="match status" value="3"/>
</dbReference>
<dbReference type="PANTHER" id="PTHR34997:SF1">
    <property type="entry name" value="PEPTIDOGLYCAN-BINDING LYSIN DOMAIN"/>
    <property type="match status" value="1"/>
</dbReference>
<dbReference type="InterPro" id="IPR052210">
    <property type="entry name" value="LysM1-like"/>
</dbReference>
<organism evidence="7 8">
    <name type="scientific">Didymella heteroderae</name>
    <dbReference type="NCBI Taxonomy" id="1769908"/>
    <lineage>
        <taxon>Eukaryota</taxon>
        <taxon>Fungi</taxon>
        <taxon>Dikarya</taxon>
        <taxon>Ascomycota</taxon>
        <taxon>Pezizomycotina</taxon>
        <taxon>Dothideomycetes</taxon>
        <taxon>Pleosporomycetidae</taxon>
        <taxon>Pleosporales</taxon>
        <taxon>Pleosporineae</taxon>
        <taxon>Didymellaceae</taxon>
        <taxon>Didymella</taxon>
    </lineage>
</organism>
<feature type="domain" description="LysM" evidence="6">
    <location>
        <begin position="119"/>
        <end position="165"/>
    </location>
</feature>
<comment type="caution">
    <text evidence="7">The sequence shown here is derived from an EMBL/GenBank/DDBJ whole genome shotgun (WGS) entry which is preliminary data.</text>
</comment>
<keyword evidence="1 3" id="KW-0147">Chitin-binding</keyword>
<feature type="domain" description="Chitin-binding type-1" evidence="5">
    <location>
        <begin position="586"/>
        <end position="633"/>
    </location>
</feature>
<dbReference type="InterPro" id="IPR036779">
    <property type="entry name" value="LysM_dom_sf"/>
</dbReference>
<dbReference type="InterPro" id="IPR018392">
    <property type="entry name" value="LysM"/>
</dbReference>
<reference evidence="7" key="1">
    <citation type="submission" date="2019-04" db="EMBL/GenBank/DDBJ databases">
        <title>Sequencing of skin fungus with MAO and IRED activity.</title>
        <authorList>
            <person name="Marsaioli A.J."/>
            <person name="Bonatto J.M.C."/>
            <person name="Reis Junior O."/>
        </authorList>
    </citation>
    <scope>NUCLEOTIDE SEQUENCE</scope>
    <source>
        <strain evidence="7">28M1</strain>
    </source>
</reference>
<keyword evidence="2" id="KW-0843">Virulence</keyword>
<feature type="disulfide bond" evidence="3">
    <location>
        <begin position="665"/>
        <end position="679"/>
    </location>
</feature>
<gene>
    <name evidence="7" type="ORF">E8E12_000443</name>
</gene>
<dbReference type="GO" id="GO:0008061">
    <property type="term" value="F:chitin binding"/>
    <property type="evidence" value="ECO:0007669"/>
    <property type="project" value="UniProtKB-UniRule"/>
</dbReference>
<accession>A0A9P4WFV7</accession>
<dbReference type="AlphaFoldDB" id="A0A9P4WFV7"/>
<evidence type="ECO:0000256" key="2">
    <source>
        <dbReference type="ARBA" id="ARBA00023026"/>
    </source>
</evidence>
<dbReference type="Proteomes" id="UP000758155">
    <property type="component" value="Unassembled WGS sequence"/>
</dbReference>
<dbReference type="SMART" id="SM00270">
    <property type="entry name" value="ChtBD1"/>
    <property type="match status" value="3"/>
</dbReference>
<dbReference type="CDD" id="cd00118">
    <property type="entry name" value="LysM"/>
    <property type="match status" value="1"/>
</dbReference>
<proteinExistence type="predicted"/>
<keyword evidence="3" id="KW-1015">Disulfide bond</keyword>